<organism evidence="1 2">
    <name type="scientific">Actinopolyspora righensis</name>
    <dbReference type="NCBI Taxonomy" id="995060"/>
    <lineage>
        <taxon>Bacteria</taxon>
        <taxon>Bacillati</taxon>
        <taxon>Actinomycetota</taxon>
        <taxon>Actinomycetes</taxon>
        <taxon>Actinopolysporales</taxon>
        <taxon>Actinopolysporaceae</taxon>
        <taxon>Actinopolyspora</taxon>
        <taxon>Actinopolyspora alba group</taxon>
    </lineage>
</organism>
<dbReference type="AlphaFoldDB" id="A0A1I6XWM1"/>
<protein>
    <recommendedName>
        <fullName evidence="3">8-oxo-dGTP diphosphatase</fullName>
    </recommendedName>
</protein>
<reference evidence="2" key="1">
    <citation type="submission" date="2016-10" db="EMBL/GenBank/DDBJ databases">
        <authorList>
            <person name="Varghese N."/>
            <person name="Submissions S."/>
        </authorList>
    </citation>
    <scope>NUCLEOTIDE SEQUENCE [LARGE SCALE GENOMIC DNA]</scope>
    <source>
        <strain evidence="2">DSM 45501</strain>
    </source>
</reference>
<proteinExistence type="predicted"/>
<evidence type="ECO:0000313" key="2">
    <source>
        <dbReference type="Proteomes" id="UP000199165"/>
    </source>
</evidence>
<keyword evidence="2" id="KW-1185">Reference proteome</keyword>
<dbReference type="STRING" id="995060.SAMN04487904_10222"/>
<evidence type="ECO:0008006" key="3">
    <source>
        <dbReference type="Google" id="ProtNLM"/>
    </source>
</evidence>
<sequence length="78" mass="8665">MSTVLDVSTELAQYVASLLFTVTLDVPEPTSQKKHLEFHWVPLGQLTETNIRPTNIKDALVTAKNSVPFWRGLSTGKP</sequence>
<gene>
    <name evidence="1" type="ORF">SAMN04487904_10222</name>
</gene>
<accession>A0A1I6XWM1</accession>
<evidence type="ECO:0000313" key="1">
    <source>
        <dbReference type="EMBL" id="SFT42808.1"/>
    </source>
</evidence>
<dbReference type="Proteomes" id="UP000199165">
    <property type="component" value="Unassembled WGS sequence"/>
</dbReference>
<dbReference type="EMBL" id="FPAT01000002">
    <property type="protein sequence ID" value="SFT42808.1"/>
    <property type="molecule type" value="Genomic_DNA"/>
</dbReference>
<name>A0A1I6XWM1_9ACTN</name>
<dbReference type="RefSeq" id="WP_139235124.1">
    <property type="nucleotide sequence ID" value="NZ_FPAT01000002.1"/>
</dbReference>